<dbReference type="STRING" id="146817.SAMN04488502_10181"/>
<evidence type="ECO:0000313" key="2">
    <source>
        <dbReference type="Proteomes" id="UP000214880"/>
    </source>
</evidence>
<dbReference type="RefSeq" id="WP_092067179.1">
    <property type="nucleotide sequence ID" value="NZ_FNHB01000001.1"/>
</dbReference>
<name>A0A1G9KMC3_9FIRM</name>
<gene>
    <name evidence="1" type="ORF">SAMN04488502_10181</name>
</gene>
<keyword evidence="2" id="KW-1185">Reference proteome</keyword>
<dbReference type="InterPro" id="IPR036249">
    <property type="entry name" value="Thioredoxin-like_sf"/>
</dbReference>
<dbReference type="Pfam" id="PF01257">
    <property type="entry name" value="2Fe-2S_thioredx"/>
    <property type="match status" value="1"/>
</dbReference>
<dbReference type="Gene3D" id="3.40.30.10">
    <property type="entry name" value="Glutaredoxin"/>
    <property type="match status" value="1"/>
</dbReference>
<evidence type="ECO:0000313" key="1">
    <source>
        <dbReference type="EMBL" id="SDL50812.1"/>
    </source>
</evidence>
<protein>
    <submittedName>
        <fullName evidence="1">Thioredoxin-like [2Fe-2S] ferredoxin</fullName>
    </submittedName>
</protein>
<dbReference type="AlphaFoldDB" id="A0A1G9KMC3"/>
<dbReference type="OrthoDB" id="9807975at2"/>
<dbReference type="Proteomes" id="UP000214880">
    <property type="component" value="Unassembled WGS sequence"/>
</dbReference>
<dbReference type="EMBL" id="FNHB01000001">
    <property type="protein sequence ID" value="SDL50812.1"/>
    <property type="molecule type" value="Genomic_DNA"/>
</dbReference>
<accession>A0A1G9KMC3</accession>
<dbReference type="SUPFAM" id="SSF52833">
    <property type="entry name" value="Thioredoxin-like"/>
    <property type="match status" value="1"/>
</dbReference>
<dbReference type="CDD" id="cd02980">
    <property type="entry name" value="TRX_Fd_family"/>
    <property type="match status" value="1"/>
</dbReference>
<sequence>MALISIEICMGSACYLLGGQDLLEAIEALPPEKKAQIDLRGATCLKACSTGPNIKIDGALMSNVTPERLLEIIGEKMNG</sequence>
<reference evidence="1 2" key="1">
    <citation type="submission" date="2016-10" db="EMBL/GenBank/DDBJ databases">
        <authorList>
            <person name="de Groot N.N."/>
        </authorList>
    </citation>
    <scope>NUCLEOTIDE SEQUENCE [LARGE SCALE GENOMIC DNA]</scope>
    <source>
        <strain evidence="1 2">DSM 1736</strain>
    </source>
</reference>
<organism evidence="1 2">
    <name type="scientific">Dendrosporobacter quercicolus</name>
    <dbReference type="NCBI Taxonomy" id="146817"/>
    <lineage>
        <taxon>Bacteria</taxon>
        <taxon>Bacillati</taxon>
        <taxon>Bacillota</taxon>
        <taxon>Negativicutes</taxon>
        <taxon>Selenomonadales</taxon>
        <taxon>Sporomusaceae</taxon>
        <taxon>Dendrosporobacter</taxon>
    </lineage>
</organism>
<proteinExistence type="predicted"/>